<evidence type="ECO:0000256" key="3">
    <source>
        <dbReference type="ARBA" id="ARBA00022692"/>
    </source>
</evidence>
<dbReference type="Pfam" id="PF07690">
    <property type="entry name" value="MFS_1"/>
    <property type="match status" value="1"/>
</dbReference>
<keyword evidence="5 6" id="KW-0472">Membrane</keyword>
<feature type="transmembrane region" description="Helical" evidence="6">
    <location>
        <begin position="263"/>
        <end position="287"/>
    </location>
</feature>
<feature type="transmembrane region" description="Helical" evidence="6">
    <location>
        <begin position="48"/>
        <end position="66"/>
    </location>
</feature>
<evidence type="ECO:0000256" key="6">
    <source>
        <dbReference type="SAM" id="Phobius"/>
    </source>
</evidence>
<accession>K4MIQ9</accession>
<feature type="transmembrane region" description="Helical" evidence="6">
    <location>
        <begin position="333"/>
        <end position="362"/>
    </location>
</feature>
<evidence type="ECO:0000256" key="4">
    <source>
        <dbReference type="ARBA" id="ARBA00022989"/>
    </source>
</evidence>
<feature type="transmembrane region" description="Helical" evidence="6">
    <location>
        <begin position="138"/>
        <end position="163"/>
    </location>
</feature>
<feature type="transmembrane region" description="Helical" evidence="6">
    <location>
        <begin position="169"/>
        <end position="187"/>
    </location>
</feature>
<dbReference type="InterPro" id="IPR036259">
    <property type="entry name" value="MFS_trans_sf"/>
</dbReference>
<feature type="transmembrane region" description="Helical" evidence="6">
    <location>
        <begin position="9"/>
        <end position="28"/>
    </location>
</feature>
<dbReference type="PROSITE" id="PS00217">
    <property type="entry name" value="SUGAR_TRANSPORT_2"/>
    <property type="match status" value="1"/>
</dbReference>
<dbReference type="Gene3D" id="1.20.1250.20">
    <property type="entry name" value="MFS general substrate transporter like domains"/>
    <property type="match status" value="2"/>
</dbReference>
<protein>
    <submittedName>
        <fullName evidence="8">Multidrug efflux transporter</fullName>
    </submittedName>
</protein>
<evidence type="ECO:0000256" key="1">
    <source>
        <dbReference type="ARBA" id="ARBA00004651"/>
    </source>
</evidence>
<keyword evidence="4 6" id="KW-1133">Transmembrane helix</keyword>
<reference evidence="8" key="1">
    <citation type="submission" date="2012-07" db="EMBL/GenBank/DDBJ databases">
        <title>A Draft Genome for Bacillus alcalophilus strain ATCC 27647.</title>
        <authorList>
            <person name="Attie O."/>
            <person name="Jayaprakash A."/>
            <person name="Sachidanandam R."/>
            <person name="Shah H."/>
            <person name="Paulsen I."/>
            <person name="Morino M."/>
            <person name="Ito M."/>
            <person name="Krulwich T."/>
        </authorList>
    </citation>
    <scope>NUCLEOTIDE SEQUENCE</scope>
    <source>
        <strain evidence="8">ATCC 27647</strain>
    </source>
</reference>
<dbReference type="GO" id="GO:0005886">
    <property type="term" value="C:plasma membrane"/>
    <property type="evidence" value="ECO:0007669"/>
    <property type="project" value="UniProtKB-SubCell"/>
</dbReference>
<evidence type="ECO:0000256" key="2">
    <source>
        <dbReference type="ARBA" id="ARBA00022448"/>
    </source>
</evidence>
<evidence type="ECO:0000256" key="5">
    <source>
        <dbReference type="ARBA" id="ARBA00023136"/>
    </source>
</evidence>
<feature type="transmembrane region" description="Helical" evidence="6">
    <location>
        <begin position="199"/>
        <end position="217"/>
    </location>
</feature>
<evidence type="ECO:0000259" key="7">
    <source>
        <dbReference type="PROSITE" id="PS50850"/>
    </source>
</evidence>
<dbReference type="RefSeq" id="WP_136446122.1">
    <property type="nucleotide sequence ID" value="NZ_JALP01000304.1"/>
</dbReference>
<evidence type="ECO:0000313" key="8">
    <source>
        <dbReference type="EMBL" id="AFV25881.1"/>
    </source>
</evidence>
<gene>
    <name evidence="8" type="ORF">BalcAV3097</name>
</gene>
<name>K4MIQ9_ALKAL</name>
<dbReference type="PRINTS" id="PR01036">
    <property type="entry name" value="TCRTETB"/>
</dbReference>
<dbReference type="InterPro" id="IPR005829">
    <property type="entry name" value="Sugar_transporter_CS"/>
</dbReference>
<keyword evidence="3 6" id="KW-0812">Transmembrane</keyword>
<dbReference type="AlphaFoldDB" id="K4MIQ9"/>
<keyword evidence="2" id="KW-0813">Transport</keyword>
<dbReference type="GO" id="GO:0022857">
    <property type="term" value="F:transmembrane transporter activity"/>
    <property type="evidence" value="ECO:0007669"/>
    <property type="project" value="InterPro"/>
</dbReference>
<organism evidence="8">
    <name type="scientific">Alkalihalobacillus alcalophilus ATCC 27647 = CGMCC 1.3604</name>
    <dbReference type="NCBI Taxonomy" id="1218173"/>
    <lineage>
        <taxon>Bacteria</taxon>
        <taxon>Bacillati</taxon>
        <taxon>Bacillota</taxon>
        <taxon>Bacilli</taxon>
        <taxon>Bacillales</taxon>
        <taxon>Bacillaceae</taxon>
        <taxon>Alkalihalobacillus</taxon>
    </lineage>
</organism>
<feature type="transmembrane region" description="Helical" evidence="6">
    <location>
        <begin position="104"/>
        <end position="126"/>
    </location>
</feature>
<dbReference type="EMBL" id="JX399458">
    <property type="protein sequence ID" value="AFV25881.1"/>
    <property type="molecule type" value="Genomic_DNA"/>
</dbReference>
<dbReference type="PANTHER" id="PTHR42718">
    <property type="entry name" value="MAJOR FACILITATOR SUPERFAMILY MULTIDRUG TRANSPORTER MFSC"/>
    <property type="match status" value="1"/>
</dbReference>
<feature type="transmembrane region" description="Helical" evidence="6">
    <location>
        <begin position="223"/>
        <end position="242"/>
    </location>
</feature>
<feature type="domain" description="Major facilitator superfamily (MFS) profile" evidence="7">
    <location>
        <begin position="12"/>
        <end position="447"/>
    </location>
</feature>
<dbReference type="InterPro" id="IPR020846">
    <property type="entry name" value="MFS_dom"/>
</dbReference>
<dbReference type="PANTHER" id="PTHR42718:SF9">
    <property type="entry name" value="MAJOR FACILITATOR SUPERFAMILY MULTIDRUG TRANSPORTER MFSC"/>
    <property type="match status" value="1"/>
</dbReference>
<proteinExistence type="predicted"/>
<feature type="transmembrane region" description="Helical" evidence="6">
    <location>
        <begin position="417"/>
        <end position="439"/>
    </location>
</feature>
<sequence>MLDKPNRRVYYLFVSSLVANFLVSFNNMSMNVALPSLVRIFDISYNTAQWSITVFVLAMCFTMPIAPYLSRLMGTPQTLFVGMCMFTIGTIIGSLASQEFSTLIIARFIMGLAGGLLIPVSMMIVYEIFPSNKRGAMMGVWGIVVSIAPALGPPFSSVMLGVFSSYNSLFYINFPFLIIMFLLYRGYKSNQKKRGNFDALEYLLLVIGLISFLYGTTELSHSVISGLIIMGVGIVSLLAYIWRTFKVVEPILSIDVFKVPVFAYSQALVAIATFSQYSILVLVPIIIVEYMNFSEVYAGFFMLPYALISGYFMSLGGKQLDKKGAVPTIKKGILIMALGSALIGVFTSLIPLFIIGVLLHAIGWGLMSMPSTTAGLNGLKAESVSDGSSFSNLWRQMFRALSVVILIQLYEIMKNLNLFGISILFVLFSVMYIVSTIVANKVERPTHMEKVS</sequence>
<dbReference type="InterPro" id="IPR011701">
    <property type="entry name" value="MFS"/>
</dbReference>
<comment type="subcellular location">
    <subcellularLocation>
        <location evidence="1">Cell membrane</location>
        <topology evidence="1">Multi-pass membrane protein</topology>
    </subcellularLocation>
</comment>
<dbReference type="SUPFAM" id="SSF103473">
    <property type="entry name" value="MFS general substrate transporter"/>
    <property type="match status" value="1"/>
</dbReference>
<dbReference type="OrthoDB" id="9816041at2"/>
<dbReference type="PROSITE" id="PS50850">
    <property type="entry name" value="MFS"/>
    <property type="match status" value="1"/>
</dbReference>
<feature type="transmembrane region" description="Helical" evidence="6">
    <location>
        <begin position="293"/>
        <end position="312"/>
    </location>
</feature>
<feature type="transmembrane region" description="Helical" evidence="6">
    <location>
        <begin position="78"/>
        <end position="98"/>
    </location>
</feature>